<keyword evidence="1" id="KW-1133">Transmembrane helix</keyword>
<organism evidence="3">
    <name type="scientific">hydrocarbon metagenome</name>
    <dbReference type="NCBI Taxonomy" id="938273"/>
    <lineage>
        <taxon>unclassified sequences</taxon>
        <taxon>metagenomes</taxon>
        <taxon>ecological metagenomes</taxon>
    </lineage>
</organism>
<evidence type="ECO:0000313" key="3">
    <source>
        <dbReference type="EMBL" id="KUG22477.1"/>
    </source>
</evidence>
<keyword evidence="1" id="KW-0812">Transmembrane</keyword>
<dbReference type="PANTHER" id="PTHR22916">
    <property type="entry name" value="GLYCOSYLTRANSFERASE"/>
    <property type="match status" value="1"/>
</dbReference>
<gene>
    <name evidence="3" type="ORF">ASZ90_007762</name>
</gene>
<feature type="domain" description="Glycosyltransferase 2-like" evidence="2">
    <location>
        <begin position="3"/>
        <end position="134"/>
    </location>
</feature>
<evidence type="ECO:0000256" key="1">
    <source>
        <dbReference type="SAM" id="Phobius"/>
    </source>
</evidence>
<dbReference type="EMBL" id="LNQE01000964">
    <property type="protein sequence ID" value="KUG22477.1"/>
    <property type="molecule type" value="Genomic_DNA"/>
</dbReference>
<accession>A0A0W8FNI2</accession>
<keyword evidence="3" id="KW-0808">Transferase</keyword>
<dbReference type="SUPFAM" id="SSF53448">
    <property type="entry name" value="Nucleotide-diphospho-sugar transferases"/>
    <property type="match status" value="1"/>
</dbReference>
<protein>
    <submittedName>
        <fullName evidence="3">Glycosyl transferase</fullName>
    </submittedName>
</protein>
<feature type="transmembrane region" description="Helical" evidence="1">
    <location>
        <begin position="232"/>
        <end position="249"/>
    </location>
</feature>
<comment type="caution">
    <text evidence="3">The sequence shown here is derived from an EMBL/GenBank/DDBJ whole genome shotgun (WGS) entry which is preliminary data.</text>
</comment>
<dbReference type="Pfam" id="PF00535">
    <property type="entry name" value="Glycos_transf_2"/>
    <property type="match status" value="1"/>
</dbReference>
<dbReference type="InterPro" id="IPR001173">
    <property type="entry name" value="Glyco_trans_2-like"/>
</dbReference>
<name>A0A0W8FNI2_9ZZZZ</name>
<dbReference type="CDD" id="cd00761">
    <property type="entry name" value="Glyco_tranf_GTA_type"/>
    <property type="match status" value="1"/>
</dbReference>
<feature type="transmembrane region" description="Helical" evidence="1">
    <location>
        <begin position="270"/>
        <end position="292"/>
    </location>
</feature>
<dbReference type="GO" id="GO:0016740">
    <property type="term" value="F:transferase activity"/>
    <property type="evidence" value="ECO:0007669"/>
    <property type="project" value="UniProtKB-KW"/>
</dbReference>
<keyword evidence="1" id="KW-0472">Membrane</keyword>
<dbReference type="AlphaFoldDB" id="A0A0W8FNI2"/>
<dbReference type="InterPro" id="IPR029044">
    <property type="entry name" value="Nucleotide-diphossugar_trans"/>
</dbReference>
<dbReference type="Gene3D" id="3.90.550.10">
    <property type="entry name" value="Spore Coat Polysaccharide Biosynthesis Protein SpsA, Chain A"/>
    <property type="match status" value="1"/>
</dbReference>
<sequence length="310" mass="36203">MISVIIPTFNRGYTLSQVLDSFYRQKFVQEIIIVDDGGSDDTPAIVDEFSRKYLLIKTLYLKNKKRKGAPYSRRRGLLAASGEFILFGDDDDFLEENYTEVCLEKLKSLKADIVSGRHFYRKPGENVASAIVRYKLEKRDVPPFDFRFFYINLDAKFEGDIELPFTHAIFLAKRDLLLSHDIDTFYSKGNGFREESDVQAKIYTRGGRIIMTNNTHSVHMHSSEAKSGGQRVGRFAYVFWSVYYTSYFFKKYYNSVMERQGRKGYYLKGIIMYSIYNIITQYPFLVRLLLILREKFFPSNLRVDKSGIKP</sequence>
<reference evidence="3" key="1">
    <citation type="journal article" date="2015" name="Proc. Natl. Acad. Sci. U.S.A.">
        <title>Networks of energetic and metabolic interactions define dynamics in microbial communities.</title>
        <authorList>
            <person name="Embree M."/>
            <person name="Liu J.K."/>
            <person name="Al-Bassam M.M."/>
            <person name="Zengler K."/>
        </authorList>
    </citation>
    <scope>NUCLEOTIDE SEQUENCE</scope>
</reference>
<evidence type="ECO:0000259" key="2">
    <source>
        <dbReference type="Pfam" id="PF00535"/>
    </source>
</evidence>
<proteinExistence type="predicted"/>